<evidence type="ECO:0000313" key="6">
    <source>
        <dbReference type="EMBL" id="KAK7489175.1"/>
    </source>
</evidence>
<dbReference type="PANTHER" id="PTHR13017">
    <property type="entry name" value="5-FORMYLTETRAHYDROFOLATE CYCLO-LIGASE-RELATED"/>
    <property type="match status" value="1"/>
</dbReference>
<protein>
    <recommendedName>
        <fullName evidence="1">Methenyltetrahydrofolate synthase domain-containing protein</fullName>
    </recommendedName>
</protein>
<feature type="compositionally biased region" description="Basic and acidic residues" evidence="4">
    <location>
        <begin position="338"/>
        <end position="354"/>
    </location>
</feature>
<feature type="region of interest" description="Disordered" evidence="4">
    <location>
        <begin position="1"/>
        <end position="36"/>
    </location>
</feature>
<feature type="compositionally biased region" description="Basic residues" evidence="4">
    <location>
        <begin position="322"/>
        <end position="337"/>
    </location>
</feature>
<dbReference type="Gene3D" id="3.40.50.10420">
    <property type="entry name" value="NagB/RpiA/CoA transferase-like"/>
    <property type="match status" value="1"/>
</dbReference>
<dbReference type="SUPFAM" id="SSF54928">
    <property type="entry name" value="RNA-binding domain, RBD"/>
    <property type="match status" value="1"/>
</dbReference>
<dbReference type="SUPFAM" id="SSF100950">
    <property type="entry name" value="NagB/RpiA/CoA transferase-like"/>
    <property type="match status" value="1"/>
</dbReference>
<feature type="compositionally biased region" description="Basic and acidic residues" evidence="4">
    <location>
        <begin position="299"/>
        <end position="309"/>
    </location>
</feature>
<dbReference type="FunFam" id="3.40.50.10420:FF:000001">
    <property type="entry name" value="Methenyltetrahydrofolate synthase domain-containing protein"/>
    <property type="match status" value="1"/>
</dbReference>
<dbReference type="InterPro" id="IPR024185">
    <property type="entry name" value="FTHF_cligase-like_sf"/>
</dbReference>
<dbReference type="SMART" id="SM00360">
    <property type="entry name" value="RRM"/>
    <property type="match status" value="1"/>
</dbReference>
<feature type="region of interest" description="Disordered" evidence="4">
    <location>
        <begin position="527"/>
        <end position="565"/>
    </location>
</feature>
<dbReference type="AlphaFoldDB" id="A0ABD0KR32"/>
<comment type="caution">
    <text evidence="6">The sequence shown here is derived from an EMBL/GenBank/DDBJ whole genome shotgun (WGS) entry which is preliminary data.</text>
</comment>
<dbReference type="Pfam" id="PF01812">
    <property type="entry name" value="5-FTHF_cyc-lig"/>
    <property type="match status" value="1"/>
</dbReference>
<feature type="compositionally biased region" description="Basic residues" evidence="4">
    <location>
        <begin position="409"/>
        <end position="419"/>
    </location>
</feature>
<dbReference type="InterPro" id="IPR002698">
    <property type="entry name" value="FTHF_cligase"/>
</dbReference>
<dbReference type="Pfam" id="PF00076">
    <property type="entry name" value="RRM_1"/>
    <property type="match status" value="1"/>
</dbReference>
<dbReference type="InterPro" id="IPR035979">
    <property type="entry name" value="RBD_domain_sf"/>
</dbReference>
<feature type="compositionally biased region" description="Basic and acidic residues" evidence="4">
    <location>
        <begin position="431"/>
        <end position="452"/>
    </location>
</feature>
<feature type="compositionally biased region" description="Basic residues" evidence="4">
    <location>
        <begin position="367"/>
        <end position="383"/>
    </location>
</feature>
<dbReference type="InterPro" id="IPR000504">
    <property type="entry name" value="RRM_dom"/>
</dbReference>
<proteinExistence type="predicted"/>
<dbReference type="PROSITE" id="PS50102">
    <property type="entry name" value="RRM"/>
    <property type="match status" value="1"/>
</dbReference>
<keyword evidence="7" id="KW-1185">Reference proteome</keyword>
<sequence>MENNNSSAADVEPKQASEAPPSKQVDPGKTALDSSGVEVSKWSIRKKIWDHLEENDLVNFPRPCHNRIPNFVDAAVAADKAAELDVFKSARTVKINPDKPQEHARFLTLEADKTLLVPTPRLRTGLFNKITPPEDANKEILRKCSTALGVKEHSKRISLKDKVTIDLVIVGSVAVSKEGYRIGKGEGFADLEFAMMATMEAVGPDTIVVTTVHDSQVVEIPEALVEDHDLTVDYIVTPTQVIATGCKRPKPQGVIWANLDYEKLYRIPVLRKLRDLEREAGKDVRLRGQEADDDEFEERMDQERRERGYRGRGGRGGGGGRRPYRSRRGGGRFGGRRRYGDDSADREDESNKENADDEYGEGGERGGRRRRQYRNNRYRRSKPRHSESELSDGAGGDHTEEEGKENRRPQRRRNRRRGMGNRNNSENASDGENRRSDGDDKAPRPRRPRIETSPDGVVFVGGISRRLRVSEFKSEMRGCDVHPIRLVWRGGRGFAFLHFQSADNANSAVKALAGLEIDGRELNVELARQNNRPRRSRGPKEAGSSESANQESVGSSDVPVEGAER</sequence>
<dbReference type="EMBL" id="JACVVK020000141">
    <property type="protein sequence ID" value="KAK7489175.1"/>
    <property type="molecule type" value="Genomic_DNA"/>
</dbReference>
<evidence type="ECO:0000256" key="2">
    <source>
        <dbReference type="ARBA" id="ARBA00022884"/>
    </source>
</evidence>
<gene>
    <name evidence="6" type="ORF">BaRGS_00019553</name>
</gene>
<dbReference type="Proteomes" id="UP001519460">
    <property type="component" value="Unassembled WGS sequence"/>
</dbReference>
<dbReference type="Gene3D" id="3.30.70.330">
    <property type="match status" value="1"/>
</dbReference>
<dbReference type="InterPro" id="IPR012677">
    <property type="entry name" value="Nucleotide-bd_a/b_plait_sf"/>
</dbReference>
<feature type="domain" description="RRM" evidence="5">
    <location>
        <begin position="456"/>
        <end position="529"/>
    </location>
</feature>
<dbReference type="InterPro" id="IPR037171">
    <property type="entry name" value="NagB/RpiA_transferase-like"/>
</dbReference>
<feature type="compositionally biased region" description="Polar residues" evidence="4">
    <location>
        <begin position="544"/>
        <end position="555"/>
    </location>
</feature>
<evidence type="ECO:0000313" key="7">
    <source>
        <dbReference type="Proteomes" id="UP001519460"/>
    </source>
</evidence>
<dbReference type="GO" id="GO:0003723">
    <property type="term" value="F:RNA binding"/>
    <property type="evidence" value="ECO:0007669"/>
    <property type="project" value="UniProtKB-UniRule"/>
</dbReference>
<evidence type="ECO:0000256" key="3">
    <source>
        <dbReference type="PROSITE-ProRule" id="PRU00176"/>
    </source>
</evidence>
<feature type="region of interest" description="Disordered" evidence="4">
    <location>
        <begin position="283"/>
        <end position="456"/>
    </location>
</feature>
<evidence type="ECO:0000256" key="1">
    <source>
        <dbReference type="ARBA" id="ARBA00015518"/>
    </source>
</evidence>
<keyword evidence="2 3" id="KW-0694">RNA-binding</keyword>
<evidence type="ECO:0000259" key="5">
    <source>
        <dbReference type="PROSITE" id="PS50102"/>
    </source>
</evidence>
<evidence type="ECO:0000256" key="4">
    <source>
        <dbReference type="SAM" id="MobiDB-lite"/>
    </source>
</evidence>
<reference evidence="6 7" key="1">
    <citation type="journal article" date="2023" name="Sci. Data">
        <title>Genome assembly of the Korean intertidal mud-creeper Batillaria attramentaria.</title>
        <authorList>
            <person name="Patra A.K."/>
            <person name="Ho P.T."/>
            <person name="Jun S."/>
            <person name="Lee S.J."/>
            <person name="Kim Y."/>
            <person name="Won Y.J."/>
        </authorList>
    </citation>
    <scope>NUCLEOTIDE SEQUENCE [LARGE SCALE GENOMIC DNA]</scope>
    <source>
        <strain evidence="6">Wonlab-2016</strain>
    </source>
</reference>
<organism evidence="6 7">
    <name type="scientific">Batillaria attramentaria</name>
    <dbReference type="NCBI Taxonomy" id="370345"/>
    <lineage>
        <taxon>Eukaryota</taxon>
        <taxon>Metazoa</taxon>
        <taxon>Spiralia</taxon>
        <taxon>Lophotrochozoa</taxon>
        <taxon>Mollusca</taxon>
        <taxon>Gastropoda</taxon>
        <taxon>Caenogastropoda</taxon>
        <taxon>Sorbeoconcha</taxon>
        <taxon>Cerithioidea</taxon>
        <taxon>Batillariidae</taxon>
        <taxon>Batillaria</taxon>
    </lineage>
</organism>
<accession>A0ABD0KR32</accession>
<dbReference type="PANTHER" id="PTHR13017:SF0">
    <property type="entry name" value="METHENYLTETRAHYDROFOLATE SYNTHASE DOMAIN-CONTAINING PROTEIN"/>
    <property type="match status" value="1"/>
</dbReference>
<name>A0ABD0KR32_9CAEN</name>